<dbReference type="RefSeq" id="WP_073631822.1">
    <property type="nucleotide sequence ID" value="NZ_FRXO01000011.1"/>
</dbReference>
<dbReference type="AlphaFoldDB" id="A0A1M7ZQS6"/>
<sequence>MASLIHCPHCGPRPREEFTVRGAAMQRPMPDDSWDDWFAYVYLRENPRGPHREHWQHTGGCRRWLEVTRNTATHETLSVRDAALGTEARP</sequence>
<evidence type="ECO:0000313" key="2">
    <source>
        <dbReference type="Proteomes" id="UP000186406"/>
    </source>
</evidence>
<gene>
    <name evidence="1" type="ORF">SAMN02745172_03894</name>
</gene>
<dbReference type="InterPro" id="IPR038561">
    <property type="entry name" value="SoxD_sf"/>
</dbReference>
<evidence type="ECO:0000313" key="1">
    <source>
        <dbReference type="EMBL" id="SHO67221.1"/>
    </source>
</evidence>
<dbReference type="EMBL" id="FRXO01000011">
    <property type="protein sequence ID" value="SHO67221.1"/>
    <property type="molecule type" value="Genomic_DNA"/>
</dbReference>
<dbReference type="Proteomes" id="UP000186406">
    <property type="component" value="Unassembled WGS sequence"/>
</dbReference>
<proteinExistence type="predicted"/>
<reference evidence="1 2" key="1">
    <citation type="submission" date="2016-12" db="EMBL/GenBank/DDBJ databases">
        <authorList>
            <person name="Song W.-J."/>
            <person name="Kurnit D.M."/>
        </authorList>
    </citation>
    <scope>NUCLEOTIDE SEQUENCE [LARGE SCALE GENOMIC DNA]</scope>
    <source>
        <strain evidence="1 2">DSM 19599</strain>
    </source>
</reference>
<organism evidence="1 2">
    <name type="scientific">Pseudoxanthobacter soli DSM 19599</name>
    <dbReference type="NCBI Taxonomy" id="1123029"/>
    <lineage>
        <taxon>Bacteria</taxon>
        <taxon>Pseudomonadati</taxon>
        <taxon>Pseudomonadota</taxon>
        <taxon>Alphaproteobacteria</taxon>
        <taxon>Hyphomicrobiales</taxon>
        <taxon>Segnochrobactraceae</taxon>
        <taxon>Pseudoxanthobacter</taxon>
    </lineage>
</organism>
<keyword evidence="2" id="KW-1185">Reference proteome</keyword>
<protein>
    <submittedName>
        <fullName evidence="1">N-methylglutamate dehydrogenase subunit B</fullName>
    </submittedName>
</protein>
<dbReference type="InterPro" id="IPR006279">
    <property type="entry name" value="SoxD"/>
</dbReference>
<accession>A0A1M7ZQS6</accession>
<dbReference type="GO" id="GO:0008115">
    <property type="term" value="F:sarcosine oxidase activity"/>
    <property type="evidence" value="ECO:0007669"/>
    <property type="project" value="InterPro"/>
</dbReference>
<dbReference type="Gene3D" id="3.30.2270.10">
    <property type="entry name" value="Folate-binding superfamily"/>
    <property type="match status" value="1"/>
</dbReference>
<dbReference type="Pfam" id="PF04267">
    <property type="entry name" value="SoxD"/>
    <property type="match status" value="1"/>
</dbReference>
<name>A0A1M7ZQS6_9HYPH</name>
<dbReference type="GO" id="GO:0046653">
    <property type="term" value="P:tetrahydrofolate metabolic process"/>
    <property type="evidence" value="ECO:0007669"/>
    <property type="project" value="InterPro"/>
</dbReference>
<dbReference type="STRING" id="1123029.SAMN02745172_03894"/>
<dbReference type="OrthoDB" id="5420070at2"/>